<dbReference type="Proteomes" id="UP000886653">
    <property type="component" value="Unassembled WGS sequence"/>
</dbReference>
<comment type="caution">
    <text evidence="2">The sequence shown here is derived from an EMBL/GenBank/DDBJ whole genome shotgun (WGS) entry which is preliminary data.</text>
</comment>
<evidence type="ECO:0000256" key="1">
    <source>
        <dbReference type="SAM" id="MobiDB-lite"/>
    </source>
</evidence>
<name>A0A9P6NFD1_9BASI</name>
<proteinExistence type="predicted"/>
<feature type="region of interest" description="Disordered" evidence="1">
    <location>
        <begin position="1"/>
        <end position="28"/>
    </location>
</feature>
<dbReference type="SUPFAM" id="SSF53659">
    <property type="entry name" value="Isocitrate/Isopropylmalate dehydrogenase-like"/>
    <property type="match status" value="1"/>
</dbReference>
<dbReference type="EMBL" id="MU167327">
    <property type="protein sequence ID" value="KAG0143162.1"/>
    <property type="molecule type" value="Genomic_DNA"/>
</dbReference>
<evidence type="ECO:0000313" key="2">
    <source>
        <dbReference type="EMBL" id="KAG0143162.1"/>
    </source>
</evidence>
<evidence type="ECO:0000313" key="3">
    <source>
        <dbReference type="Proteomes" id="UP000886653"/>
    </source>
</evidence>
<dbReference type="AlphaFoldDB" id="A0A9P6NFD1"/>
<sequence length="103" mass="11688">ELKPQRFQPCRHPPLLHPNIPNPTNFKRNTMPSYSVDIKVQAIILIREGLTRAAVKRHLRSMEFIPSLCKIPGDGIGKEITNSVKEILEHTNAPIEFVLLLSL</sequence>
<keyword evidence="3" id="KW-1185">Reference proteome</keyword>
<gene>
    <name evidence="2" type="ORF">CROQUDRAFT_661659</name>
</gene>
<reference evidence="2" key="1">
    <citation type="submission" date="2013-11" db="EMBL/GenBank/DDBJ databases">
        <title>Genome sequence of the fusiform rust pathogen reveals effectors for host alternation and coevolution with pine.</title>
        <authorList>
            <consortium name="DOE Joint Genome Institute"/>
            <person name="Smith K."/>
            <person name="Pendleton A."/>
            <person name="Kubisiak T."/>
            <person name="Anderson C."/>
            <person name="Salamov A."/>
            <person name="Aerts A."/>
            <person name="Riley R."/>
            <person name="Clum A."/>
            <person name="Lindquist E."/>
            <person name="Ence D."/>
            <person name="Campbell M."/>
            <person name="Kronenberg Z."/>
            <person name="Feau N."/>
            <person name="Dhillon B."/>
            <person name="Hamelin R."/>
            <person name="Burleigh J."/>
            <person name="Smith J."/>
            <person name="Yandell M."/>
            <person name="Nelson C."/>
            <person name="Grigoriev I."/>
            <person name="Davis J."/>
        </authorList>
    </citation>
    <scope>NUCLEOTIDE SEQUENCE</scope>
    <source>
        <strain evidence="2">G11</strain>
    </source>
</reference>
<accession>A0A9P6NFD1</accession>
<protein>
    <submittedName>
        <fullName evidence="2">Uncharacterized protein</fullName>
    </submittedName>
</protein>
<feature type="non-terminal residue" evidence="2">
    <location>
        <position position="1"/>
    </location>
</feature>
<organism evidence="2 3">
    <name type="scientific">Cronartium quercuum f. sp. fusiforme G11</name>
    <dbReference type="NCBI Taxonomy" id="708437"/>
    <lineage>
        <taxon>Eukaryota</taxon>
        <taxon>Fungi</taxon>
        <taxon>Dikarya</taxon>
        <taxon>Basidiomycota</taxon>
        <taxon>Pucciniomycotina</taxon>
        <taxon>Pucciniomycetes</taxon>
        <taxon>Pucciniales</taxon>
        <taxon>Coleosporiaceae</taxon>
        <taxon>Cronartium</taxon>
    </lineage>
</organism>
<dbReference type="OrthoDB" id="10261637at2759"/>